<dbReference type="InterPro" id="IPR010969">
    <property type="entry name" value="Cys_dSase-rel_unknwn_funct"/>
</dbReference>
<dbReference type="PIRSF" id="PIRSF005572">
    <property type="entry name" value="NifS"/>
    <property type="match status" value="1"/>
</dbReference>
<evidence type="ECO:0000256" key="5">
    <source>
        <dbReference type="ARBA" id="ARBA00050776"/>
    </source>
</evidence>
<dbReference type="GO" id="GO:0008483">
    <property type="term" value="F:transaminase activity"/>
    <property type="evidence" value="ECO:0007669"/>
    <property type="project" value="UniProtKB-KW"/>
</dbReference>
<evidence type="ECO:0000313" key="8">
    <source>
        <dbReference type="EMBL" id="QQA01133.1"/>
    </source>
</evidence>
<organism evidence="8 9">
    <name type="scientific">Treponema peruense</name>
    <dbReference type="NCBI Taxonomy" id="2787628"/>
    <lineage>
        <taxon>Bacteria</taxon>
        <taxon>Pseudomonadati</taxon>
        <taxon>Spirochaetota</taxon>
        <taxon>Spirochaetia</taxon>
        <taxon>Spirochaetales</taxon>
        <taxon>Treponemataceae</taxon>
        <taxon>Treponema</taxon>
    </lineage>
</organism>
<dbReference type="Gene3D" id="3.40.640.10">
    <property type="entry name" value="Type I PLP-dependent aspartate aminotransferase-like (Major domain)"/>
    <property type="match status" value="1"/>
</dbReference>
<dbReference type="PROSITE" id="PS00595">
    <property type="entry name" value="AA_TRANSFER_CLASS_5"/>
    <property type="match status" value="1"/>
</dbReference>
<evidence type="ECO:0000256" key="4">
    <source>
        <dbReference type="ARBA" id="ARBA00022898"/>
    </source>
</evidence>
<dbReference type="EMBL" id="CP064936">
    <property type="protein sequence ID" value="QQA01133.1"/>
    <property type="molecule type" value="Genomic_DNA"/>
</dbReference>
<dbReference type="InterPro" id="IPR015424">
    <property type="entry name" value="PyrdxlP-dep_Trfase"/>
</dbReference>
<evidence type="ECO:0000256" key="6">
    <source>
        <dbReference type="RuleBase" id="RU004504"/>
    </source>
</evidence>
<keyword evidence="8" id="KW-0808">Transferase</keyword>
<dbReference type="InterPro" id="IPR015421">
    <property type="entry name" value="PyrdxlP-dep_Trfase_major"/>
</dbReference>
<keyword evidence="8" id="KW-0032">Aminotransferase</keyword>
<evidence type="ECO:0000256" key="3">
    <source>
        <dbReference type="ARBA" id="ARBA00012239"/>
    </source>
</evidence>
<dbReference type="Pfam" id="PF00266">
    <property type="entry name" value="Aminotran_5"/>
    <property type="match status" value="1"/>
</dbReference>
<keyword evidence="4" id="KW-0663">Pyridoxal phosphate</keyword>
<gene>
    <name evidence="8" type="ORF">IWA51_00425</name>
</gene>
<keyword evidence="9" id="KW-1185">Reference proteome</keyword>
<dbReference type="InterPro" id="IPR020578">
    <property type="entry name" value="Aminotrans_V_PyrdxlP_BS"/>
</dbReference>
<proteinExistence type="inferred from homology"/>
<comment type="catalytic activity">
    <reaction evidence="5">
        <text>(sulfur carrier)-H + L-cysteine = (sulfur carrier)-SH + L-alanine</text>
        <dbReference type="Rhea" id="RHEA:43892"/>
        <dbReference type="Rhea" id="RHEA-COMP:14737"/>
        <dbReference type="Rhea" id="RHEA-COMP:14739"/>
        <dbReference type="ChEBI" id="CHEBI:29917"/>
        <dbReference type="ChEBI" id="CHEBI:35235"/>
        <dbReference type="ChEBI" id="CHEBI:57972"/>
        <dbReference type="ChEBI" id="CHEBI:64428"/>
        <dbReference type="EC" id="2.8.1.7"/>
    </reaction>
</comment>
<evidence type="ECO:0000313" key="9">
    <source>
        <dbReference type="Proteomes" id="UP000595224"/>
    </source>
</evidence>
<name>A0A7T3RDJ9_9SPIR</name>
<dbReference type="SUPFAM" id="SSF53383">
    <property type="entry name" value="PLP-dependent transferases"/>
    <property type="match status" value="1"/>
</dbReference>
<evidence type="ECO:0000256" key="2">
    <source>
        <dbReference type="ARBA" id="ARBA00010447"/>
    </source>
</evidence>
<dbReference type="KEGG" id="tper:IWA51_00425"/>
<comment type="similarity">
    <text evidence="2">Belongs to the class-V pyridoxal-phosphate-dependent aminotransferase family. Csd subfamily.</text>
</comment>
<comment type="cofactor">
    <cofactor evidence="1 6">
        <name>pyridoxal 5'-phosphate</name>
        <dbReference type="ChEBI" id="CHEBI:597326"/>
    </cofactor>
</comment>
<dbReference type="PANTHER" id="PTHR43586">
    <property type="entry name" value="CYSTEINE DESULFURASE"/>
    <property type="match status" value="1"/>
</dbReference>
<dbReference type="PANTHER" id="PTHR43586:SF4">
    <property type="entry name" value="ISOPENICILLIN N EPIMERASE"/>
    <property type="match status" value="1"/>
</dbReference>
<dbReference type="InterPro" id="IPR000192">
    <property type="entry name" value="Aminotrans_V_dom"/>
</dbReference>
<dbReference type="InterPro" id="IPR015422">
    <property type="entry name" value="PyrdxlP-dep_Trfase_small"/>
</dbReference>
<dbReference type="AlphaFoldDB" id="A0A7T3RDJ9"/>
<accession>A0A7T3RDJ9</accession>
<reference evidence="8 9" key="1">
    <citation type="submission" date="2020-11" db="EMBL/GenBank/DDBJ databases">
        <title>Treponema Peruensis nv. sp., first commensal Treponema isolated from human feces.</title>
        <authorList>
            <person name="Belkhou C."/>
            <person name="Raes J."/>
        </authorList>
    </citation>
    <scope>NUCLEOTIDE SEQUENCE [LARGE SCALE GENOMIC DNA]</scope>
    <source>
        <strain evidence="8 9">RCC2812</strain>
    </source>
</reference>
<evidence type="ECO:0000256" key="1">
    <source>
        <dbReference type="ARBA" id="ARBA00001933"/>
    </source>
</evidence>
<feature type="domain" description="Aminotransferase class V" evidence="7">
    <location>
        <begin position="10"/>
        <end position="377"/>
    </location>
</feature>
<dbReference type="Gene3D" id="3.90.1150.10">
    <property type="entry name" value="Aspartate Aminotransferase, domain 1"/>
    <property type="match status" value="1"/>
</dbReference>
<sequence>MSEDKTYSAYFDNAATTFPKPQIVYDFMNEFYRTNGGNAGRGNSTQSLSSGYLIQDTREKIQELFHAPSRQVVFTSGATMSLNIIIQGLIKGGVRNIYISPFEHNAVTRTLHEFEKEKKISVFELNLDRNLNYDSEKIRYAFENKKPDLVIISHASNVFGLISPVEKIFALAKKYGAVTLTDMAQTAGLVDLNLEQEIFDFAVFAGHKTLYGPTGIGGFLMKKNLSLENVFFGGTGFESAKQEMPSSLPEKFEAGTLNILGIAGLNASVKWILKTGIKNIYAKEIENREKLLKIFSNYEFVKIAGNKSENHYTGIVSVLLDGIPSDTADQIFSKQGISVRSGLQCAPSAHKTLGTFPAGTIRFSPGYFTIEEDFEKLENCFNYIEENL</sequence>
<dbReference type="RefSeq" id="WP_198442723.1">
    <property type="nucleotide sequence ID" value="NZ_CBCSHE010000017.1"/>
</dbReference>
<dbReference type="Proteomes" id="UP000595224">
    <property type="component" value="Chromosome"/>
</dbReference>
<dbReference type="EC" id="2.8.1.7" evidence="3"/>
<dbReference type="NCBIfam" id="TIGR01977">
    <property type="entry name" value="am_tr_V_EF2568"/>
    <property type="match status" value="1"/>
</dbReference>
<evidence type="ECO:0000259" key="7">
    <source>
        <dbReference type="Pfam" id="PF00266"/>
    </source>
</evidence>
<dbReference type="InterPro" id="IPR016454">
    <property type="entry name" value="Cysteine_dSase"/>
</dbReference>
<dbReference type="GO" id="GO:0031071">
    <property type="term" value="F:cysteine desulfurase activity"/>
    <property type="evidence" value="ECO:0007669"/>
    <property type="project" value="UniProtKB-EC"/>
</dbReference>
<protein>
    <recommendedName>
        <fullName evidence="3">cysteine desulfurase</fullName>
        <ecNumber evidence="3">2.8.1.7</ecNumber>
    </recommendedName>
</protein>